<reference evidence="2" key="3">
    <citation type="submission" date="2020-09" db="EMBL/GenBank/DDBJ databases">
        <authorList>
            <person name="Sun Q."/>
            <person name="Zhou Y."/>
        </authorList>
    </citation>
    <scope>NUCLEOTIDE SEQUENCE</scope>
    <source>
        <strain evidence="2">CGMCC 4.7206</strain>
    </source>
</reference>
<reference evidence="1" key="4">
    <citation type="submission" date="2023-12" db="EMBL/GenBank/DDBJ databases">
        <authorList>
            <person name="Sun Q."/>
            <person name="Inoue M."/>
        </authorList>
    </citation>
    <scope>NUCLEOTIDE SEQUENCE</scope>
    <source>
        <strain evidence="1">JCM 10664</strain>
    </source>
</reference>
<reference evidence="2 3" key="1">
    <citation type="journal article" date="2014" name="Int. J. Syst. Evol. Microbiol.">
        <title>Complete genome sequence of Corynebacterium casei LMG S-19264T (=DSM 44701T), isolated from a smear-ripened cheese.</title>
        <authorList>
            <consortium name="US DOE Joint Genome Institute (JGI-PGF)"/>
            <person name="Walter F."/>
            <person name="Albersmeier A."/>
            <person name="Kalinowski J."/>
            <person name="Ruckert C."/>
        </authorList>
    </citation>
    <scope>NUCLEOTIDE SEQUENCE [LARGE SCALE GENOMIC DNA]</scope>
    <source>
        <strain evidence="2 3">CGMCC 4.7206</strain>
    </source>
</reference>
<name>A0A917JNV0_9PSEU</name>
<evidence type="ECO:0000313" key="2">
    <source>
        <dbReference type="EMBL" id="GGI77495.1"/>
    </source>
</evidence>
<evidence type="ECO:0000313" key="4">
    <source>
        <dbReference type="Proteomes" id="UP001500220"/>
    </source>
</evidence>
<protein>
    <submittedName>
        <fullName evidence="2">Uncharacterized protein</fullName>
    </submittedName>
</protein>
<gene>
    <name evidence="1" type="ORF">GCM10009545_30990</name>
    <name evidence="2" type="ORF">GCM10011581_13200</name>
</gene>
<dbReference type="Proteomes" id="UP001500220">
    <property type="component" value="Unassembled WGS sequence"/>
</dbReference>
<organism evidence="2 3">
    <name type="scientific">Saccharopolyspora thermophila</name>
    <dbReference type="NCBI Taxonomy" id="89367"/>
    <lineage>
        <taxon>Bacteria</taxon>
        <taxon>Bacillati</taxon>
        <taxon>Actinomycetota</taxon>
        <taxon>Actinomycetes</taxon>
        <taxon>Pseudonocardiales</taxon>
        <taxon>Pseudonocardiaceae</taxon>
        <taxon>Saccharopolyspora</taxon>
    </lineage>
</organism>
<keyword evidence="4" id="KW-1185">Reference proteome</keyword>
<sequence length="84" mass="9385">MLWRDTEITCVVNADTRRAQERDLVGMEARIAGGVADHGRAVAVTDGVVRRRSFVGGSESLLELRQVLFGSVRLFFRRGTRHEA</sequence>
<accession>A0A917JNV0</accession>
<evidence type="ECO:0000313" key="1">
    <source>
        <dbReference type="EMBL" id="GAA0526446.1"/>
    </source>
</evidence>
<dbReference type="EMBL" id="BAAAHC010000011">
    <property type="protein sequence ID" value="GAA0526446.1"/>
    <property type="molecule type" value="Genomic_DNA"/>
</dbReference>
<dbReference type="EMBL" id="BMMT01000003">
    <property type="protein sequence ID" value="GGI77495.1"/>
    <property type="molecule type" value="Genomic_DNA"/>
</dbReference>
<dbReference type="AlphaFoldDB" id="A0A917JNV0"/>
<comment type="caution">
    <text evidence="2">The sequence shown here is derived from an EMBL/GenBank/DDBJ whole genome shotgun (WGS) entry which is preliminary data.</text>
</comment>
<dbReference type="Proteomes" id="UP000597989">
    <property type="component" value="Unassembled WGS sequence"/>
</dbReference>
<reference evidence="1 4" key="2">
    <citation type="journal article" date="2019" name="Int. J. Syst. Evol. Microbiol.">
        <title>The Global Catalogue of Microorganisms (GCM) 10K type strain sequencing project: providing services to taxonomists for standard genome sequencing and annotation.</title>
        <authorList>
            <consortium name="The Broad Institute Genomics Platform"/>
            <consortium name="The Broad Institute Genome Sequencing Center for Infectious Disease"/>
            <person name="Wu L."/>
            <person name="Ma J."/>
        </authorList>
    </citation>
    <scope>NUCLEOTIDE SEQUENCE [LARGE SCALE GENOMIC DNA]</scope>
    <source>
        <strain evidence="1 4">JCM 10664</strain>
    </source>
</reference>
<evidence type="ECO:0000313" key="3">
    <source>
        <dbReference type="Proteomes" id="UP000597989"/>
    </source>
</evidence>
<proteinExistence type="predicted"/>